<feature type="transmembrane region" description="Helical" evidence="2">
    <location>
        <begin position="83"/>
        <end position="103"/>
    </location>
</feature>
<proteinExistence type="predicted"/>
<evidence type="ECO:0000313" key="3">
    <source>
        <dbReference type="EMBL" id="VFK52362.1"/>
    </source>
</evidence>
<feature type="transmembrane region" description="Helical" evidence="2">
    <location>
        <begin position="109"/>
        <end position="128"/>
    </location>
</feature>
<keyword evidence="2" id="KW-0472">Membrane</keyword>
<protein>
    <submittedName>
        <fullName evidence="3">Uncharacterized protein</fullName>
    </submittedName>
</protein>
<keyword evidence="2" id="KW-0812">Transmembrane</keyword>
<name>A0A450ZEY6_9GAMM</name>
<gene>
    <name evidence="3" type="ORF">BECKTC1821D_GA0114238_11715</name>
</gene>
<evidence type="ECO:0000256" key="2">
    <source>
        <dbReference type="SAM" id="Phobius"/>
    </source>
</evidence>
<feature type="region of interest" description="Disordered" evidence="1">
    <location>
        <begin position="35"/>
        <end position="74"/>
    </location>
</feature>
<dbReference type="AlphaFoldDB" id="A0A450ZEY6"/>
<reference evidence="3" key="1">
    <citation type="submission" date="2019-02" db="EMBL/GenBank/DDBJ databases">
        <authorList>
            <person name="Gruber-Vodicka R. H."/>
            <person name="Seah K. B. B."/>
        </authorList>
    </citation>
    <scope>NUCLEOTIDE SEQUENCE</scope>
    <source>
        <strain evidence="3">BECK_BZ123</strain>
    </source>
</reference>
<keyword evidence="2" id="KW-1133">Transmembrane helix</keyword>
<feature type="compositionally biased region" description="Basic and acidic residues" evidence="1">
    <location>
        <begin position="64"/>
        <end position="74"/>
    </location>
</feature>
<accession>A0A450ZEY6</accession>
<sequence>MSKLGELDEASIKAAENQEELLKIKNAEWKVSDTEDYRCPEQKRHHTRNTGKEETVASSNQDDMNTKEKKSEKQIHQKIFKPIWVLPMATLIILFLGVVVLFPKNQININKAIGIATVIMSLVSAYSFSYSTR</sequence>
<dbReference type="EMBL" id="CAADFS010000171">
    <property type="protein sequence ID" value="VFK52362.1"/>
    <property type="molecule type" value="Genomic_DNA"/>
</dbReference>
<evidence type="ECO:0000256" key="1">
    <source>
        <dbReference type="SAM" id="MobiDB-lite"/>
    </source>
</evidence>
<organism evidence="3">
    <name type="scientific">Candidatus Kentrum sp. TC</name>
    <dbReference type="NCBI Taxonomy" id="2126339"/>
    <lineage>
        <taxon>Bacteria</taxon>
        <taxon>Pseudomonadati</taxon>
        <taxon>Pseudomonadota</taxon>
        <taxon>Gammaproteobacteria</taxon>
        <taxon>Candidatus Kentrum</taxon>
    </lineage>
</organism>